<evidence type="ECO:0000256" key="1">
    <source>
        <dbReference type="ARBA" id="ARBA00004141"/>
    </source>
</evidence>
<keyword evidence="2 5" id="KW-0812">Transmembrane</keyword>
<dbReference type="Pfam" id="PF08510">
    <property type="entry name" value="PIG-P"/>
    <property type="match status" value="1"/>
</dbReference>
<dbReference type="InterPro" id="IPR052263">
    <property type="entry name" value="GPI_Anchor_Biosynth"/>
</dbReference>
<evidence type="ECO:0000256" key="4">
    <source>
        <dbReference type="ARBA" id="ARBA00023136"/>
    </source>
</evidence>
<reference evidence="7 8" key="1">
    <citation type="submission" date="2015-04" db="EMBL/GenBank/DDBJ databases">
        <title>Draft genome of the roundworm Trichinella nativa.</title>
        <authorList>
            <person name="Mitreva M."/>
        </authorList>
    </citation>
    <scope>NUCLEOTIDE SEQUENCE [LARGE SCALE GENOMIC DNA]</scope>
    <source>
        <strain evidence="7 8">ISS45</strain>
    </source>
</reference>
<feature type="transmembrane region" description="Helical" evidence="5">
    <location>
        <begin position="63"/>
        <end position="89"/>
    </location>
</feature>
<protein>
    <submittedName>
        <fullName evidence="7">PIG-P protein</fullName>
    </submittedName>
</protein>
<dbReference type="GO" id="GO:0016020">
    <property type="term" value="C:membrane"/>
    <property type="evidence" value="ECO:0007669"/>
    <property type="project" value="UniProtKB-SubCell"/>
</dbReference>
<dbReference type="EMBL" id="LVZM01023873">
    <property type="protein sequence ID" value="OUC39705.1"/>
    <property type="molecule type" value="Genomic_DNA"/>
</dbReference>
<proteinExistence type="predicted"/>
<evidence type="ECO:0000259" key="6">
    <source>
        <dbReference type="Pfam" id="PF08510"/>
    </source>
</evidence>
<evidence type="ECO:0000256" key="2">
    <source>
        <dbReference type="ARBA" id="ARBA00022692"/>
    </source>
</evidence>
<evidence type="ECO:0000256" key="5">
    <source>
        <dbReference type="SAM" id="Phobius"/>
    </source>
</evidence>
<dbReference type="GO" id="GO:0005783">
    <property type="term" value="C:endoplasmic reticulum"/>
    <property type="evidence" value="ECO:0007669"/>
    <property type="project" value="TreeGrafter"/>
</dbReference>
<dbReference type="Proteomes" id="UP000243006">
    <property type="component" value="Unassembled WGS sequence"/>
</dbReference>
<dbReference type="InterPro" id="IPR013717">
    <property type="entry name" value="PIG-P"/>
</dbReference>
<feature type="domain" description="PIG-P" evidence="6">
    <location>
        <begin position="22"/>
        <end position="102"/>
    </location>
</feature>
<evidence type="ECO:0000313" key="8">
    <source>
        <dbReference type="Proteomes" id="UP000243006"/>
    </source>
</evidence>
<evidence type="ECO:0000313" key="7">
    <source>
        <dbReference type="EMBL" id="OUC39705.1"/>
    </source>
</evidence>
<evidence type="ECO:0000256" key="3">
    <source>
        <dbReference type="ARBA" id="ARBA00022989"/>
    </source>
</evidence>
<dbReference type="AlphaFoldDB" id="A0A1Y3E3R9"/>
<sequence>MDMFQRIDDGKIDRSPKPKFGRSVYGFVLLLTSTIGLASYLVWAFVPDSYLHKCNLTYLPDKYWALAIPAYIMVSFVVYELFLIGYYLINSDWIESVETVDEDFG</sequence>
<comment type="subcellular location">
    <subcellularLocation>
        <location evidence="1">Membrane</location>
        <topology evidence="1">Multi-pass membrane protein</topology>
    </subcellularLocation>
</comment>
<organism evidence="7 8">
    <name type="scientific">Trichinella nativa</name>
    <dbReference type="NCBI Taxonomy" id="6335"/>
    <lineage>
        <taxon>Eukaryota</taxon>
        <taxon>Metazoa</taxon>
        <taxon>Ecdysozoa</taxon>
        <taxon>Nematoda</taxon>
        <taxon>Enoplea</taxon>
        <taxon>Dorylaimia</taxon>
        <taxon>Trichinellida</taxon>
        <taxon>Trichinellidae</taxon>
        <taxon>Trichinella</taxon>
    </lineage>
</organism>
<accession>A0A1Y3E3R9</accession>
<comment type="caution">
    <text evidence="7">The sequence shown here is derived from an EMBL/GenBank/DDBJ whole genome shotgun (WGS) entry which is preliminary data.</text>
</comment>
<dbReference type="GO" id="GO:0006506">
    <property type="term" value="P:GPI anchor biosynthetic process"/>
    <property type="evidence" value="ECO:0007669"/>
    <property type="project" value="TreeGrafter"/>
</dbReference>
<keyword evidence="4 5" id="KW-0472">Membrane</keyword>
<dbReference type="PANTHER" id="PTHR46346:SF1">
    <property type="entry name" value="PHOSPHATIDYLINOSITOL N-ACETYLGLUCOSAMINYLTRANSFERASE SUBUNIT P"/>
    <property type="match status" value="1"/>
</dbReference>
<gene>
    <name evidence="7" type="ORF">D917_04653</name>
</gene>
<dbReference type="PANTHER" id="PTHR46346">
    <property type="entry name" value="PHOSPHATIDYLINOSITOL N-ACETYLGLUCOSAMINYLTRANSFERASE SUBUNIT P"/>
    <property type="match status" value="1"/>
</dbReference>
<name>A0A1Y3E3R9_9BILA</name>
<keyword evidence="3 5" id="KW-1133">Transmembrane helix</keyword>
<feature type="transmembrane region" description="Helical" evidence="5">
    <location>
        <begin position="24"/>
        <end position="43"/>
    </location>
</feature>